<proteinExistence type="predicted"/>
<feature type="non-terminal residue" evidence="1">
    <location>
        <position position="112"/>
    </location>
</feature>
<dbReference type="Proteomes" id="UP001341840">
    <property type="component" value="Unassembled WGS sequence"/>
</dbReference>
<organism evidence="1 2">
    <name type="scientific">Stylosanthes scabra</name>
    <dbReference type="NCBI Taxonomy" id="79078"/>
    <lineage>
        <taxon>Eukaryota</taxon>
        <taxon>Viridiplantae</taxon>
        <taxon>Streptophyta</taxon>
        <taxon>Embryophyta</taxon>
        <taxon>Tracheophyta</taxon>
        <taxon>Spermatophyta</taxon>
        <taxon>Magnoliopsida</taxon>
        <taxon>eudicotyledons</taxon>
        <taxon>Gunneridae</taxon>
        <taxon>Pentapetalae</taxon>
        <taxon>rosids</taxon>
        <taxon>fabids</taxon>
        <taxon>Fabales</taxon>
        <taxon>Fabaceae</taxon>
        <taxon>Papilionoideae</taxon>
        <taxon>50 kb inversion clade</taxon>
        <taxon>dalbergioids sensu lato</taxon>
        <taxon>Dalbergieae</taxon>
        <taxon>Pterocarpus clade</taxon>
        <taxon>Stylosanthes</taxon>
    </lineage>
</organism>
<reference evidence="1 2" key="1">
    <citation type="journal article" date="2023" name="Plants (Basel)">
        <title>Bridging the Gap: Combining Genomics and Transcriptomics Approaches to Understand Stylosanthes scabra, an Orphan Legume from the Brazilian Caatinga.</title>
        <authorList>
            <person name="Ferreira-Neto J.R.C."/>
            <person name="da Silva M.D."/>
            <person name="Binneck E."/>
            <person name="de Melo N.F."/>
            <person name="da Silva R.H."/>
            <person name="de Melo A.L.T.M."/>
            <person name="Pandolfi V."/>
            <person name="Bustamante F.O."/>
            <person name="Brasileiro-Vidal A.C."/>
            <person name="Benko-Iseppon A.M."/>
        </authorList>
    </citation>
    <scope>NUCLEOTIDE SEQUENCE [LARGE SCALE GENOMIC DNA]</scope>
    <source>
        <tissue evidence="1">Leaves</tissue>
    </source>
</reference>
<gene>
    <name evidence="1" type="ORF">PIB30_095247</name>
</gene>
<name>A0ABU6TV48_9FABA</name>
<feature type="non-terminal residue" evidence="1">
    <location>
        <position position="1"/>
    </location>
</feature>
<evidence type="ECO:0000313" key="1">
    <source>
        <dbReference type="EMBL" id="MED6152777.1"/>
    </source>
</evidence>
<evidence type="ECO:0000313" key="2">
    <source>
        <dbReference type="Proteomes" id="UP001341840"/>
    </source>
</evidence>
<sequence>VTLLNRELTQQAKEHRQEVQSLSDRHAAQIRSLQSSLIPRRRSSIGGRAPCLRCTASCRTCKLAQPPPAPECHLRCLLHRRLHRRFSTDLQVRQTNYRRMQIGLLTVIQTIF</sequence>
<comment type="caution">
    <text evidence="1">The sequence shown here is derived from an EMBL/GenBank/DDBJ whole genome shotgun (WGS) entry which is preliminary data.</text>
</comment>
<dbReference type="EMBL" id="JASCZI010092785">
    <property type="protein sequence ID" value="MED6152777.1"/>
    <property type="molecule type" value="Genomic_DNA"/>
</dbReference>
<keyword evidence="2" id="KW-1185">Reference proteome</keyword>
<accession>A0ABU6TV48</accession>
<protein>
    <submittedName>
        <fullName evidence="1">Uncharacterized protein</fullName>
    </submittedName>
</protein>